<sequence>MKLNWLLKQIKFWLMFQTLIDFDVHQTYQQFLHIVKHKKTYPCTFCEFVSPYHSTLKRHMFRKHFEERPHGCGVCGKRFVTKFDLNRHMVLNMEKSINVHTVMLLHLS</sequence>
<dbReference type="GO" id="GO:0000981">
    <property type="term" value="F:DNA-binding transcription factor activity, RNA polymerase II-specific"/>
    <property type="evidence" value="ECO:0007669"/>
    <property type="project" value="TreeGrafter"/>
</dbReference>
<dbReference type="SMART" id="SM00355">
    <property type="entry name" value="ZnF_C2H2"/>
    <property type="match status" value="2"/>
</dbReference>
<dbReference type="AlphaFoldDB" id="A0A8X6YVN8"/>
<accession>A0A8X6YVN8</accession>
<dbReference type="GO" id="GO:0000978">
    <property type="term" value="F:RNA polymerase II cis-regulatory region sequence-specific DNA binding"/>
    <property type="evidence" value="ECO:0007669"/>
    <property type="project" value="TreeGrafter"/>
</dbReference>
<name>A0A8X6YVN8_9ARAC</name>
<dbReference type="OrthoDB" id="10039931at2759"/>
<evidence type="ECO:0000313" key="4">
    <source>
        <dbReference type="Proteomes" id="UP000886998"/>
    </source>
</evidence>
<comment type="caution">
    <text evidence="3">The sequence shown here is derived from an EMBL/GenBank/DDBJ whole genome shotgun (WGS) entry which is preliminary data.</text>
</comment>
<dbReference type="PANTHER" id="PTHR46105:SF28">
    <property type="entry name" value="ZINC FINGER PROTEIN 37-LIKE"/>
    <property type="match status" value="1"/>
</dbReference>
<dbReference type="InterPro" id="IPR050457">
    <property type="entry name" value="ZnFinger_BTB_dom_contain"/>
</dbReference>
<organism evidence="3 4">
    <name type="scientific">Trichonephila inaurata madagascariensis</name>
    <dbReference type="NCBI Taxonomy" id="2747483"/>
    <lineage>
        <taxon>Eukaryota</taxon>
        <taxon>Metazoa</taxon>
        <taxon>Ecdysozoa</taxon>
        <taxon>Arthropoda</taxon>
        <taxon>Chelicerata</taxon>
        <taxon>Arachnida</taxon>
        <taxon>Araneae</taxon>
        <taxon>Araneomorphae</taxon>
        <taxon>Entelegynae</taxon>
        <taxon>Araneoidea</taxon>
        <taxon>Nephilidae</taxon>
        <taxon>Trichonephila</taxon>
        <taxon>Trichonephila inaurata</taxon>
    </lineage>
</organism>
<dbReference type="PROSITE" id="PS50157">
    <property type="entry name" value="ZINC_FINGER_C2H2_2"/>
    <property type="match status" value="2"/>
</dbReference>
<protein>
    <recommendedName>
        <fullName evidence="2">C2H2-type domain-containing protein</fullName>
    </recommendedName>
</protein>
<dbReference type="InterPro" id="IPR013087">
    <property type="entry name" value="Znf_C2H2_type"/>
</dbReference>
<keyword evidence="1" id="KW-0479">Metal-binding</keyword>
<dbReference type="Pfam" id="PF00096">
    <property type="entry name" value="zf-C2H2"/>
    <property type="match status" value="1"/>
</dbReference>
<reference evidence="3" key="1">
    <citation type="submission" date="2020-08" db="EMBL/GenBank/DDBJ databases">
        <title>Multicomponent nature underlies the extraordinary mechanical properties of spider dragline silk.</title>
        <authorList>
            <person name="Kono N."/>
            <person name="Nakamura H."/>
            <person name="Mori M."/>
            <person name="Yoshida Y."/>
            <person name="Ohtoshi R."/>
            <person name="Malay A.D."/>
            <person name="Moran D.A.P."/>
            <person name="Tomita M."/>
            <person name="Numata K."/>
            <person name="Arakawa K."/>
        </authorList>
    </citation>
    <scope>NUCLEOTIDE SEQUENCE</scope>
</reference>
<dbReference type="EMBL" id="BMAV01023452">
    <property type="protein sequence ID" value="GFY79193.1"/>
    <property type="molecule type" value="Genomic_DNA"/>
</dbReference>
<keyword evidence="4" id="KW-1185">Reference proteome</keyword>
<dbReference type="Gene3D" id="3.30.160.60">
    <property type="entry name" value="Classic Zinc Finger"/>
    <property type="match status" value="1"/>
</dbReference>
<evidence type="ECO:0000259" key="2">
    <source>
        <dbReference type="PROSITE" id="PS50157"/>
    </source>
</evidence>
<dbReference type="PANTHER" id="PTHR46105">
    <property type="entry name" value="AGAP004733-PA"/>
    <property type="match status" value="1"/>
</dbReference>
<proteinExistence type="predicted"/>
<feature type="domain" description="C2H2-type" evidence="2">
    <location>
        <begin position="70"/>
        <end position="101"/>
    </location>
</feature>
<feature type="domain" description="C2H2-type" evidence="2">
    <location>
        <begin position="41"/>
        <end position="69"/>
    </location>
</feature>
<dbReference type="Proteomes" id="UP000886998">
    <property type="component" value="Unassembled WGS sequence"/>
</dbReference>
<evidence type="ECO:0000256" key="1">
    <source>
        <dbReference type="PROSITE-ProRule" id="PRU00042"/>
    </source>
</evidence>
<dbReference type="SUPFAM" id="SSF57667">
    <property type="entry name" value="beta-beta-alpha zinc fingers"/>
    <property type="match status" value="1"/>
</dbReference>
<evidence type="ECO:0000313" key="3">
    <source>
        <dbReference type="EMBL" id="GFY79193.1"/>
    </source>
</evidence>
<keyword evidence="1" id="KW-0862">Zinc</keyword>
<dbReference type="GO" id="GO:0008270">
    <property type="term" value="F:zinc ion binding"/>
    <property type="evidence" value="ECO:0007669"/>
    <property type="project" value="UniProtKB-KW"/>
</dbReference>
<keyword evidence="1" id="KW-0863">Zinc-finger</keyword>
<gene>
    <name evidence="3" type="ORF">TNIN_245541</name>
</gene>
<dbReference type="InterPro" id="IPR036236">
    <property type="entry name" value="Znf_C2H2_sf"/>
</dbReference>
<dbReference type="FunFam" id="3.30.160.60:FF:000086">
    <property type="entry name" value="transcription factor E4F1 isoform X1"/>
    <property type="match status" value="1"/>
</dbReference>